<feature type="transmembrane region" description="Helical" evidence="5">
    <location>
        <begin position="288"/>
        <end position="312"/>
    </location>
</feature>
<feature type="transmembrane region" description="Helical" evidence="5">
    <location>
        <begin position="324"/>
        <end position="344"/>
    </location>
</feature>
<dbReference type="GO" id="GO:0005774">
    <property type="term" value="C:vacuolar membrane"/>
    <property type="evidence" value="ECO:0000318"/>
    <property type="project" value="GO_Central"/>
</dbReference>
<dbReference type="CTD" id="6753536"/>
<keyword evidence="2 5" id="KW-0812">Transmembrane</keyword>
<evidence type="ECO:0000256" key="3">
    <source>
        <dbReference type="ARBA" id="ARBA00022989"/>
    </source>
</evidence>
<dbReference type="PANTHER" id="PTHR22950:SF677">
    <property type="entry name" value="AMINO ACID TRANSPORTER TRANSMEMBRANE DOMAIN-CONTAINING PROTEIN"/>
    <property type="match status" value="1"/>
</dbReference>
<dbReference type="InterPro" id="IPR013057">
    <property type="entry name" value="AA_transpt_TM"/>
</dbReference>
<feature type="transmembrane region" description="Helical" evidence="5">
    <location>
        <begin position="350"/>
        <end position="373"/>
    </location>
</feature>
<gene>
    <name evidence="7" type="ORF">TRIADDRAFT_56216</name>
</gene>
<dbReference type="Proteomes" id="UP000009022">
    <property type="component" value="Unassembled WGS sequence"/>
</dbReference>
<evidence type="ECO:0000256" key="5">
    <source>
        <dbReference type="SAM" id="Phobius"/>
    </source>
</evidence>
<dbReference type="OrthoDB" id="1684102at2759"/>
<keyword evidence="4 5" id="KW-0472">Membrane</keyword>
<evidence type="ECO:0000313" key="8">
    <source>
        <dbReference type="Proteomes" id="UP000009022"/>
    </source>
</evidence>
<dbReference type="HOGENOM" id="CLU_009646_6_2_1"/>
<feature type="transmembrane region" description="Helical" evidence="5">
    <location>
        <begin position="12"/>
        <end position="34"/>
    </location>
</feature>
<dbReference type="GO" id="GO:0003333">
    <property type="term" value="P:amino acid transmembrane transport"/>
    <property type="evidence" value="ECO:0000318"/>
    <property type="project" value="GO_Central"/>
</dbReference>
<feature type="transmembrane region" description="Helical" evidence="5">
    <location>
        <begin position="40"/>
        <end position="61"/>
    </location>
</feature>
<dbReference type="KEGG" id="tad:TRIADDRAFT_56216"/>
<dbReference type="eggNOG" id="KOG1304">
    <property type="taxonomic scope" value="Eukaryota"/>
</dbReference>
<name>B3RXI0_TRIAD</name>
<dbReference type="PhylomeDB" id="B3RXI0"/>
<dbReference type="GeneID" id="6753536"/>
<comment type="subcellular location">
    <subcellularLocation>
        <location evidence="1">Membrane</location>
        <topology evidence="1">Multi-pass membrane protein</topology>
    </subcellularLocation>
</comment>
<dbReference type="AlphaFoldDB" id="B3RXI0"/>
<evidence type="ECO:0000256" key="1">
    <source>
        <dbReference type="ARBA" id="ARBA00004141"/>
    </source>
</evidence>
<protein>
    <recommendedName>
        <fullName evidence="6">Amino acid transporter transmembrane domain-containing protein</fullName>
    </recommendedName>
</protein>
<evidence type="ECO:0000313" key="7">
    <source>
        <dbReference type="EMBL" id="EDV24433.1"/>
    </source>
</evidence>
<dbReference type="STRING" id="10228.B3RXI0"/>
<proteinExistence type="predicted"/>
<feature type="transmembrane region" description="Helical" evidence="5">
    <location>
        <begin position="210"/>
        <end position="228"/>
    </location>
</feature>
<dbReference type="GO" id="GO:0015179">
    <property type="term" value="F:L-amino acid transmembrane transporter activity"/>
    <property type="evidence" value="ECO:0000318"/>
    <property type="project" value="GO_Central"/>
</dbReference>
<dbReference type="InParanoid" id="B3RXI0"/>
<evidence type="ECO:0000259" key="6">
    <source>
        <dbReference type="Pfam" id="PF01490"/>
    </source>
</evidence>
<feature type="transmembrane region" description="Helical" evidence="5">
    <location>
        <begin position="112"/>
        <end position="134"/>
    </location>
</feature>
<organism evidence="7 8">
    <name type="scientific">Trichoplax adhaerens</name>
    <name type="common">Trichoplax reptans</name>
    <dbReference type="NCBI Taxonomy" id="10228"/>
    <lineage>
        <taxon>Eukaryota</taxon>
        <taxon>Metazoa</taxon>
        <taxon>Placozoa</taxon>
        <taxon>Uniplacotomia</taxon>
        <taxon>Trichoplacea</taxon>
        <taxon>Trichoplacidae</taxon>
        <taxon>Trichoplax</taxon>
    </lineage>
</organism>
<dbReference type="EMBL" id="DS985245">
    <property type="protein sequence ID" value="EDV24433.1"/>
    <property type="molecule type" value="Genomic_DNA"/>
</dbReference>
<reference evidence="7 8" key="1">
    <citation type="journal article" date="2008" name="Nature">
        <title>The Trichoplax genome and the nature of placozoans.</title>
        <authorList>
            <person name="Srivastava M."/>
            <person name="Begovic E."/>
            <person name="Chapman J."/>
            <person name="Putnam N.H."/>
            <person name="Hellsten U."/>
            <person name="Kawashima T."/>
            <person name="Kuo A."/>
            <person name="Mitros T."/>
            <person name="Salamov A."/>
            <person name="Carpenter M.L."/>
            <person name="Signorovitch A.Y."/>
            <person name="Moreno M.A."/>
            <person name="Kamm K."/>
            <person name="Grimwood J."/>
            <person name="Schmutz J."/>
            <person name="Shapiro H."/>
            <person name="Grigoriev I.V."/>
            <person name="Buss L.W."/>
            <person name="Schierwater B."/>
            <person name="Dellaporta S.L."/>
            <person name="Rokhsar D.S."/>
        </authorList>
    </citation>
    <scope>NUCLEOTIDE SEQUENCE [LARGE SCALE GENOMIC DNA]</scope>
    <source>
        <strain evidence="7 8">Grell-BS-1999</strain>
    </source>
</reference>
<dbReference type="RefSeq" id="XP_002112323.1">
    <property type="nucleotide sequence ID" value="XM_002112287.1"/>
</dbReference>
<dbReference type="Pfam" id="PF01490">
    <property type="entry name" value="Aa_trans"/>
    <property type="match status" value="1"/>
</dbReference>
<sequence>MAHIDDGARSSFKIFANIFISFIGSGILALPYAFKEAGVIEGSLILCIVGLLSIKAMLLLIDCKDEISTSRRWTRTVNNNNLNEEDSAFKAKPVEVSYGDLGFYALGYSGRILVETAIIISQTGFGCAYLIFITENLKTMVADYRMLYYLIILLPPLFLLVCLKSLKSLAVFSLFADFANVLAYGVVFWFDFAHFGSIEIHPRVMSLDGLAFFLGISIYCYEGAGMILELHASVAADSKDKFKNLFKISLVLITVLYIAFGMCGYLSFGPATNNIITLNLPPGVMPLTVKICLCFALFFTYPMMMFPVIHILEEKFLIRNNSTSAGLLLRAGTVLLTGVIVLAIPNFSTLMALVGSCCCTLLAFILPGWFHLCIFRGELTKTQEVLDYGLIVIGFIGYEGRFGKTDDVGTLDVGITKHTAIFMILFLRLQSFAM</sequence>
<evidence type="ECO:0000256" key="4">
    <source>
        <dbReference type="ARBA" id="ARBA00023136"/>
    </source>
</evidence>
<dbReference type="PANTHER" id="PTHR22950">
    <property type="entry name" value="AMINO ACID TRANSPORTER"/>
    <property type="match status" value="1"/>
</dbReference>
<feature type="transmembrane region" description="Helical" evidence="5">
    <location>
        <begin position="146"/>
        <end position="163"/>
    </location>
</feature>
<keyword evidence="3 5" id="KW-1133">Transmembrane helix</keyword>
<feature type="domain" description="Amino acid transporter transmembrane" evidence="6">
    <location>
        <begin position="10"/>
        <end position="396"/>
    </location>
</feature>
<accession>B3RXI0</accession>
<keyword evidence="8" id="KW-1185">Reference proteome</keyword>
<feature type="transmembrane region" description="Helical" evidence="5">
    <location>
        <begin position="170"/>
        <end position="190"/>
    </location>
</feature>
<dbReference type="OMA" id="PITWVRK"/>
<feature type="transmembrane region" description="Helical" evidence="5">
    <location>
        <begin position="248"/>
        <end position="268"/>
    </location>
</feature>
<evidence type="ECO:0000256" key="2">
    <source>
        <dbReference type="ARBA" id="ARBA00022692"/>
    </source>
</evidence>